<accession>A0A964DXT9</accession>
<dbReference type="SMART" id="SM00028">
    <property type="entry name" value="TPR"/>
    <property type="match status" value="3"/>
</dbReference>
<dbReference type="InterPro" id="IPR019734">
    <property type="entry name" value="TPR_rpt"/>
</dbReference>
<evidence type="ECO:0000256" key="1">
    <source>
        <dbReference type="PROSITE-ProRule" id="PRU00339"/>
    </source>
</evidence>
<proteinExistence type="predicted"/>
<dbReference type="RefSeq" id="WP_227319723.1">
    <property type="nucleotide sequence ID" value="NZ_JAESVB010000001.1"/>
</dbReference>
<dbReference type="SUPFAM" id="SSF53756">
    <property type="entry name" value="UDP-Glycosyltransferase/glycogen phosphorylase"/>
    <property type="match status" value="1"/>
</dbReference>
<feature type="region of interest" description="Disordered" evidence="2">
    <location>
        <begin position="1"/>
        <end position="57"/>
    </location>
</feature>
<protein>
    <submittedName>
        <fullName evidence="3">Glycosyltransferase</fullName>
    </submittedName>
</protein>
<comment type="caution">
    <text evidence="3">The sequence shown here is derived from an EMBL/GenBank/DDBJ whole genome shotgun (WGS) entry which is preliminary data.</text>
</comment>
<keyword evidence="1" id="KW-0802">TPR repeat</keyword>
<evidence type="ECO:0000313" key="3">
    <source>
        <dbReference type="EMBL" id="MCB8874068.1"/>
    </source>
</evidence>
<gene>
    <name evidence="3" type="ORF">ASILVAE211_02650</name>
</gene>
<reference evidence="3" key="2">
    <citation type="submission" date="2021-01" db="EMBL/GenBank/DDBJ databases">
        <authorList>
            <person name="Mieszkin S."/>
            <person name="Pouder E."/>
            <person name="Alain K."/>
        </authorList>
    </citation>
    <scope>NUCLEOTIDE SEQUENCE</scope>
    <source>
        <strain evidence="3">HW T2.11</strain>
    </source>
</reference>
<sequence length="512" mass="55324">MGAQADTQTDIDLDLTEAPQPGGPAPVPPQPAASAPGASAPAAPQPGAPQPVRPPDVMVPMPLGLMLQLGMRAHEAGKAQEAEAIASNLLRAAPQDGRVLHLAGIIAFKGNRQPLGIQLLERAITQEPANPLYVRNIAEMYRVTGRLDAAMRAISRAIALRPDDAVCYHNQAVILHESGRIAEGLASSRRTAALKHDMPGAHFAIAEAQLLLGEFAEGWEEYEWRFRMAGVPPVMPAAVKRDRPQWGGSRLETGRLMMIGDQGFGDVLQFSRYIPWAVGRGQPTFLATSKEMAPAIRRMFPDLEIQTRWADCSDFAAYIPLSGLPRLCGTRIDTIPPVVPLPLDPERAEAWTARLNDSLPLGLKRVGIVWAGRPTHKNDRNRSIAFATLMATLGNLPGIAFVSLQKGDRTADLAGYQGAAPLFDAAPHIETYEDTAAAIAALDVVVTVDTSVAHLTGLVGKPGWVLLPFTPDWRWLRERTDTPWYPSLRLFRQQAHGQWDAPLAAVAAALVG</sequence>
<dbReference type="AlphaFoldDB" id="A0A964DXT9"/>
<feature type="repeat" description="TPR" evidence="1">
    <location>
        <begin position="131"/>
        <end position="164"/>
    </location>
</feature>
<dbReference type="Gene3D" id="1.25.40.10">
    <property type="entry name" value="Tetratricopeptide repeat domain"/>
    <property type="match status" value="1"/>
</dbReference>
<evidence type="ECO:0000313" key="4">
    <source>
        <dbReference type="Proteomes" id="UP000708298"/>
    </source>
</evidence>
<evidence type="ECO:0000256" key="2">
    <source>
        <dbReference type="SAM" id="MobiDB-lite"/>
    </source>
</evidence>
<feature type="compositionally biased region" description="Pro residues" evidence="2">
    <location>
        <begin position="21"/>
        <end position="31"/>
    </location>
</feature>
<reference evidence="3" key="1">
    <citation type="journal article" date="2021" name="Microorganisms">
        <title>Acidisoma silvae sp. nov. and Acidisomacellulosilytica sp. nov., Two Acidophilic Bacteria Isolated from Decaying Wood, Hydrolyzing Cellulose and Producing Poly-3-hydroxybutyrate.</title>
        <authorList>
            <person name="Mieszkin S."/>
            <person name="Pouder E."/>
            <person name="Uroz S."/>
            <person name="Simon-Colin C."/>
            <person name="Alain K."/>
        </authorList>
    </citation>
    <scope>NUCLEOTIDE SEQUENCE</scope>
    <source>
        <strain evidence="3">HW T2.11</strain>
    </source>
</reference>
<dbReference type="InterPro" id="IPR011990">
    <property type="entry name" value="TPR-like_helical_dom_sf"/>
</dbReference>
<keyword evidence="4" id="KW-1185">Reference proteome</keyword>
<dbReference type="Proteomes" id="UP000708298">
    <property type="component" value="Unassembled WGS sequence"/>
</dbReference>
<dbReference type="Gene3D" id="3.40.50.2000">
    <property type="entry name" value="Glycogen Phosphorylase B"/>
    <property type="match status" value="1"/>
</dbReference>
<feature type="compositionally biased region" description="Low complexity" evidence="2">
    <location>
        <begin position="32"/>
        <end position="42"/>
    </location>
</feature>
<organism evidence="3 4">
    <name type="scientific">Acidisoma silvae</name>
    <dbReference type="NCBI Taxonomy" id="2802396"/>
    <lineage>
        <taxon>Bacteria</taxon>
        <taxon>Pseudomonadati</taxon>
        <taxon>Pseudomonadota</taxon>
        <taxon>Alphaproteobacteria</taxon>
        <taxon>Acetobacterales</taxon>
        <taxon>Acidocellaceae</taxon>
        <taxon>Acidisoma</taxon>
    </lineage>
</organism>
<dbReference type="PROSITE" id="PS50005">
    <property type="entry name" value="TPR"/>
    <property type="match status" value="1"/>
</dbReference>
<dbReference type="EMBL" id="JAESVB010000001">
    <property type="protein sequence ID" value="MCB8874068.1"/>
    <property type="molecule type" value="Genomic_DNA"/>
</dbReference>
<feature type="compositionally biased region" description="Pro residues" evidence="2">
    <location>
        <begin position="43"/>
        <end position="54"/>
    </location>
</feature>
<name>A0A964DXT9_9PROT</name>
<dbReference type="SUPFAM" id="SSF48452">
    <property type="entry name" value="TPR-like"/>
    <property type="match status" value="1"/>
</dbReference>